<keyword evidence="3" id="KW-1185">Reference proteome</keyword>
<accession>A0A1H3QPJ6</accession>
<evidence type="ECO:0000259" key="1">
    <source>
        <dbReference type="PROSITE" id="PS51725"/>
    </source>
</evidence>
<feature type="domain" description="ABM" evidence="1">
    <location>
        <begin position="2"/>
        <end position="95"/>
    </location>
</feature>
<dbReference type="RefSeq" id="WP_022582205.1">
    <property type="nucleotide sequence ID" value="NZ_FNQC01000006.1"/>
</dbReference>
<evidence type="ECO:0000313" key="3">
    <source>
        <dbReference type="Proteomes" id="UP000199663"/>
    </source>
</evidence>
<name>A0A1H3QPJ6_9BACT</name>
<reference evidence="2 3" key="1">
    <citation type="submission" date="2016-10" db="EMBL/GenBank/DDBJ databases">
        <authorList>
            <person name="Varghese N."/>
            <person name="Submissions S."/>
        </authorList>
    </citation>
    <scope>NUCLEOTIDE SEQUENCE [LARGE SCALE GENOMIC DNA]</scope>
    <source>
        <strain evidence="2 3">DSM 17997</strain>
    </source>
</reference>
<gene>
    <name evidence="2" type="ORF">SAMN05444412_106214</name>
</gene>
<dbReference type="InterPro" id="IPR011008">
    <property type="entry name" value="Dimeric_a/b-barrel"/>
</dbReference>
<sequence length="98" mass="11746">MLIRVVRMTFRENAVEEFLSNFHAIKEKIRGFRGCHHLELWQDENQKNIFMTFSHWENEEALDQYRDSELFKSVWGATKPLFSEKPIAFSSKKILELP</sequence>
<dbReference type="PROSITE" id="PS51725">
    <property type="entry name" value="ABM"/>
    <property type="match status" value="1"/>
</dbReference>
<proteinExistence type="predicted"/>
<dbReference type="Gene3D" id="3.30.70.100">
    <property type="match status" value="1"/>
</dbReference>
<organism evidence="2 3">
    <name type="scientific">Rhodonellum ikkaensis</name>
    <dbReference type="NCBI Taxonomy" id="336829"/>
    <lineage>
        <taxon>Bacteria</taxon>
        <taxon>Pseudomonadati</taxon>
        <taxon>Bacteroidota</taxon>
        <taxon>Cytophagia</taxon>
        <taxon>Cytophagales</taxon>
        <taxon>Cytophagaceae</taxon>
        <taxon>Rhodonellum</taxon>
    </lineage>
</organism>
<dbReference type="InterPro" id="IPR007138">
    <property type="entry name" value="ABM_dom"/>
</dbReference>
<dbReference type="Proteomes" id="UP000199663">
    <property type="component" value="Unassembled WGS sequence"/>
</dbReference>
<dbReference type="Pfam" id="PF03992">
    <property type="entry name" value="ABM"/>
    <property type="match status" value="1"/>
</dbReference>
<protein>
    <recommendedName>
        <fullName evidence="1">ABM domain-containing protein</fullName>
    </recommendedName>
</protein>
<comment type="caution">
    <text evidence="2">The sequence shown here is derived from an EMBL/GenBank/DDBJ whole genome shotgun (WGS) entry which is preliminary data.</text>
</comment>
<evidence type="ECO:0000313" key="2">
    <source>
        <dbReference type="EMBL" id="SDZ14991.1"/>
    </source>
</evidence>
<dbReference type="SUPFAM" id="SSF54909">
    <property type="entry name" value="Dimeric alpha+beta barrel"/>
    <property type="match status" value="1"/>
</dbReference>
<dbReference type="EMBL" id="FNQC01000006">
    <property type="protein sequence ID" value="SDZ14991.1"/>
    <property type="molecule type" value="Genomic_DNA"/>
</dbReference>